<proteinExistence type="predicted"/>
<feature type="region of interest" description="Disordered" evidence="1">
    <location>
        <begin position="55"/>
        <end position="93"/>
    </location>
</feature>
<comment type="caution">
    <text evidence="2">The sequence shown here is derived from an EMBL/GenBank/DDBJ whole genome shotgun (WGS) entry which is preliminary data.</text>
</comment>
<dbReference type="Proteomes" id="UP000765509">
    <property type="component" value="Unassembled WGS sequence"/>
</dbReference>
<dbReference type="OrthoDB" id="2514243at2759"/>
<reference evidence="2" key="1">
    <citation type="submission" date="2021-03" db="EMBL/GenBank/DDBJ databases">
        <title>Draft genome sequence of rust myrtle Austropuccinia psidii MF-1, a brazilian biotype.</title>
        <authorList>
            <person name="Quecine M.C."/>
            <person name="Pachon D.M.R."/>
            <person name="Bonatelli M.L."/>
            <person name="Correr F.H."/>
            <person name="Franceschini L.M."/>
            <person name="Leite T.F."/>
            <person name="Margarido G.R.A."/>
            <person name="Almeida C.A."/>
            <person name="Ferrarezi J.A."/>
            <person name="Labate C.A."/>
        </authorList>
    </citation>
    <scope>NUCLEOTIDE SEQUENCE</scope>
    <source>
        <strain evidence="2">MF-1</strain>
    </source>
</reference>
<feature type="compositionally biased region" description="Polar residues" evidence="1">
    <location>
        <begin position="55"/>
        <end position="67"/>
    </location>
</feature>
<evidence type="ECO:0000313" key="2">
    <source>
        <dbReference type="EMBL" id="MBW0478824.1"/>
    </source>
</evidence>
<dbReference type="AlphaFoldDB" id="A0A9Q3GTV7"/>
<name>A0A9Q3GTV7_9BASI</name>
<gene>
    <name evidence="2" type="ORF">O181_018539</name>
</gene>
<keyword evidence="3" id="KW-1185">Reference proteome</keyword>
<sequence>MLLTNGQITKIHNVLFDKDTFPQPFNQHALNSSNMIEEEELPLCKTNKIPFSTTMEEQPCDNLSNTAPGKPGWEIKPTSKKAPKTVSEDLDKSNILQTRQNLNMESINYNLPNPKSWNKAMRSPDQEAWIFAFKNELESL</sequence>
<accession>A0A9Q3GTV7</accession>
<protein>
    <submittedName>
        <fullName evidence="2">Uncharacterized protein</fullName>
    </submittedName>
</protein>
<evidence type="ECO:0000313" key="3">
    <source>
        <dbReference type="Proteomes" id="UP000765509"/>
    </source>
</evidence>
<dbReference type="EMBL" id="AVOT02005339">
    <property type="protein sequence ID" value="MBW0478824.1"/>
    <property type="molecule type" value="Genomic_DNA"/>
</dbReference>
<organism evidence="2 3">
    <name type="scientific">Austropuccinia psidii MF-1</name>
    <dbReference type="NCBI Taxonomy" id="1389203"/>
    <lineage>
        <taxon>Eukaryota</taxon>
        <taxon>Fungi</taxon>
        <taxon>Dikarya</taxon>
        <taxon>Basidiomycota</taxon>
        <taxon>Pucciniomycotina</taxon>
        <taxon>Pucciniomycetes</taxon>
        <taxon>Pucciniales</taxon>
        <taxon>Sphaerophragmiaceae</taxon>
        <taxon>Austropuccinia</taxon>
    </lineage>
</organism>
<evidence type="ECO:0000256" key="1">
    <source>
        <dbReference type="SAM" id="MobiDB-lite"/>
    </source>
</evidence>